<feature type="non-terminal residue" evidence="1">
    <location>
        <position position="405"/>
    </location>
</feature>
<organism evidence="1 2">
    <name type="scientific">Coemansia aciculifera</name>
    <dbReference type="NCBI Taxonomy" id="417176"/>
    <lineage>
        <taxon>Eukaryota</taxon>
        <taxon>Fungi</taxon>
        <taxon>Fungi incertae sedis</taxon>
        <taxon>Zoopagomycota</taxon>
        <taxon>Kickxellomycotina</taxon>
        <taxon>Kickxellomycetes</taxon>
        <taxon>Kickxellales</taxon>
        <taxon>Kickxellaceae</taxon>
        <taxon>Coemansia</taxon>
    </lineage>
</organism>
<dbReference type="Proteomes" id="UP001139981">
    <property type="component" value="Unassembled WGS sequence"/>
</dbReference>
<sequence length="405" mass="46391">MVFGRTTPCANAVVTDRELQPGESDRYPRIEPHHAILLLGDAEALVRRLRDYDASPTLLAIVESAQPTEPLSELHARVDCSFAQLCRFAAHLVYWGVAKLICPVKLAHTYVPTAFKMTAALAERFSRLAFNLCSLSRLLASLHPPRPAELVLRALLTASEDGLRLSDEALSARVRDCKPEFRDVLAFLLREGAIAQYHMWPVLLVPSYTKLDLNEAQFVRLMLGWFRTLHTEHPDLLGAFPHALLDTAEYECWRTHEAKERADAEIIRNLNHDAESRINLYQVMRKLALRRVHEAGSDLKRGKHGRELLHAERKADAEERKVIEFCTRLETEGMDTLISARNKYLMKKDLTRKERIQDRRAHGKDISDDDSNLPAAQLCKWYDFVKRDLDMNELTKEIVSKYVSY</sequence>
<reference evidence="1" key="1">
    <citation type="submission" date="2022-07" db="EMBL/GenBank/DDBJ databases">
        <title>Phylogenomic reconstructions and comparative analyses of Kickxellomycotina fungi.</title>
        <authorList>
            <person name="Reynolds N.K."/>
            <person name="Stajich J.E."/>
            <person name="Barry K."/>
            <person name="Grigoriev I.V."/>
            <person name="Crous P."/>
            <person name="Smith M.E."/>
        </authorList>
    </citation>
    <scope>NUCLEOTIDE SEQUENCE</scope>
    <source>
        <strain evidence="1">CBS 190363</strain>
    </source>
</reference>
<evidence type="ECO:0000313" key="2">
    <source>
        <dbReference type="Proteomes" id="UP001139981"/>
    </source>
</evidence>
<comment type="caution">
    <text evidence="1">The sequence shown here is derived from an EMBL/GenBank/DDBJ whole genome shotgun (WGS) entry which is preliminary data.</text>
</comment>
<gene>
    <name evidence="1" type="primary">npr3</name>
    <name evidence="1" type="ORF">IWW38_005629</name>
</gene>
<proteinExistence type="predicted"/>
<dbReference type="EMBL" id="JANBVB010002753">
    <property type="protein sequence ID" value="KAJ2882667.1"/>
    <property type="molecule type" value="Genomic_DNA"/>
</dbReference>
<evidence type="ECO:0000313" key="1">
    <source>
        <dbReference type="EMBL" id="KAJ2882667.1"/>
    </source>
</evidence>
<name>A0ACC1LVB5_9FUNG</name>
<keyword evidence="2" id="KW-1185">Reference proteome</keyword>
<protein>
    <submittedName>
        <fullName evidence="1">Nitrogen permease regulator 3</fullName>
    </submittedName>
</protein>
<accession>A0ACC1LVB5</accession>